<evidence type="ECO:0000313" key="2">
    <source>
        <dbReference type="Proteomes" id="UP000788993"/>
    </source>
</evidence>
<dbReference type="EMBL" id="JAEUBD010000146">
    <property type="protein sequence ID" value="KAH3676960.1"/>
    <property type="molecule type" value="Genomic_DNA"/>
</dbReference>
<comment type="caution">
    <text evidence="1">The sequence shown here is derived from an EMBL/GenBank/DDBJ whole genome shotgun (WGS) entry which is preliminary data.</text>
</comment>
<accession>A0A9P8PSQ5</accession>
<organism evidence="1 2">
    <name type="scientific">Ogataea polymorpha</name>
    <dbReference type="NCBI Taxonomy" id="460523"/>
    <lineage>
        <taxon>Eukaryota</taxon>
        <taxon>Fungi</taxon>
        <taxon>Dikarya</taxon>
        <taxon>Ascomycota</taxon>
        <taxon>Saccharomycotina</taxon>
        <taxon>Pichiomycetes</taxon>
        <taxon>Pichiales</taxon>
        <taxon>Pichiaceae</taxon>
        <taxon>Ogataea</taxon>
    </lineage>
</organism>
<dbReference type="AlphaFoldDB" id="A0A9P8PSQ5"/>
<reference evidence="1" key="1">
    <citation type="journal article" date="2021" name="Open Biol.">
        <title>Shared evolutionary footprints suggest mitochondrial oxidative damage underlies multiple complex I losses in fungi.</title>
        <authorList>
            <person name="Schikora-Tamarit M.A."/>
            <person name="Marcet-Houben M."/>
            <person name="Nosek J."/>
            <person name="Gabaldon T."/>
        </authorList>
    </citation>
    <scope>NUCLEOTIDE SEQUENCE</scope>
    <source>
        <strain evidence="1">NCAIM Y.01608</strain>
    </source>
</reference>
<reference evidence="1" key="2">
    <citation type="submission" date="2021-01" db="EMBL/GenBank/DDBJ databases">
        <authorList>
            <person name="Schikora-Tamarit M.A."/>
        </authorList>
    </citation>
    <scope>NUCLEOTIDE SEQUENCE</scope>
    <source>
        <strain evidence="1">NCAIM Y.01608</strain>
    </source>
</reference>
<protein>
    <submittedName>
        <fullName evidence="1">Uncharacterized protein</fullName>
    </submittedName>
</protein>
<name>A0A9P8PSQ5_9ASCO</name>
<dbReference type="Proteomes" id="UP000788993">
    <property type="component" value="Unassembled WGS sequence"/>
</dbReference>
<sequence length="73" mass="8372">MWHPWTVCDSLDSSLMRKTGFQDWFVQISDVPDGTAIVISSNRHLALVRTYVDTTDLLFIAFERAPDSESILR</sequence>
<proteinExistence type="predicted"/>
<keyword evidence="2" id="KW-1185">Reference proteome</keyword>
<gene>
    <name evidence="1" type="ORF">OGATHE_001450</name>
</gene>
<evidence type="ECO:0000313" key="1">
    <source>
        <dbReference type="EMBL" id="KAH3676960.1"/>
    </source>
</evidence>